<evidence type="ECO:0000259" key="3">
    <source>
        <dbReference type="Pfam" id="PF04063"/>
    </source>
</evidence>
<name>A0ABR2YP75_9CHLO</name>
<accession>A0ABR2YP75</accession>
<dbReference type="InterPro" id="IPR016024">
    <property type="entry name" value="ARM-type_fold"/>
</dbReference>
<evidence type="ECO:0000313" key="6">
    <source>
        <dbReference type="Proteomes" id="UP001491310"/>
    </source>
</evidence>
<comment type="similarity">
    <text evidence="1">Belongs to the HGH1 family.</text>
</comment>
<keyword evidence="6" id="KW-1185">Reference proteome</keyword>
<sequence>MAAKVDRQELLDLIDFLNSPRREVQEAAIGLVEGLSGSLEGIENLLRESDKLLPALLKLIGADKDLSKGALTSLINISQKEEAVAQLVKLKVLDSSSLAGFNVAVLLKRFLDSAGQQPDPHEHTALVLTNITRLQQGRQLLLEPGRGTLQALVSQLDSSSQLRRSGCTNAIRNCCFRAEEDGTLGDLLADTASLENILDLLCGVTRKKEGDAAVRNSLAESVEMLVSTEHGGQVLWDLKAPEMLRKGYETEEDPEVCASMERIAHLFLADSGTAEDTTTDQDSRVQEI</sequence>
<dbReference type="Gene3D" id="1.25.10.10">
    <property type="entry name" value="Leucine-rich Repeat Variant"/>
    <property type="match status" value="1"/>
</dbReference>
<evidence type="ECO:0000313" key="5">
    <source>
        <dbReference type="EMBL" id="KAK9908806.1"/>
    </source>
</evidence>
<dbReference type="Proteomes" id="UP001491310">
    <property type="component" value="Unassembled WGS sequence"/>
</dbReference>
<evidence type="ECO:0000256" key="2">
    <source>
        <dbReference type="ARBA" id="ARBA00014076"/>
    </source>
</evidence>
<dbReference type="SUPFAM" id="SSF48371">
    <property type="entry name" value="ARM repeat"/>
    <property type="match status" value="1"/>
</dbReference>
<dbReference type="EMBL" id="JALJOT010000007">
    <property type="protein sequence ID" value="KAK9908806.1"/>
    <property type="molecule type" value="Genomic_DNA"/>
</dbReference>
<organism evidence="5 6">
    <name type="scientific">Coccomyxa subellipsoidea</name>
    <dbReference type="NCBI Taxonomy" id="248742"/>
    <lineage>
        <taxon>Eukaryota</taxon>
        <taxon>Viridiplantae</taxon>
        <taxon>Chlorophyta</taxon>
        <taxon>core chlorophytes</taxon>
        <taxon>Trebouxiophyceae</taxon>
        <taxon>Trebouxiophyceae incertae sedis</taxon>
        <taxon>Coccomyxaceae</taxon>
        <taxon>Coccomyxa</taxon>
    </lineage>
</organism>
<comment type="caution">
    <text evidence="5">The sequence shown here is derived from an EMBL/GenBank/DDBJ whole genome shotgun (WGS) entry which is preliminary data.</text>
</comment>
<proteinExistence type="inferred from homology"/>
<dbReference type="PANTHER" id="PTHR13387:SF9">
    <property type="entry name" value="PROTEIN HGH1 HOMOLOG"/>
    <property type="match status" value="1"/>
</dbReference>
<dbReference type="InterPro" id="IPR011989">
    <property type="entry name" value="ARM-like"/>
</dbReference>
<feature type="domain" description="Protein HGH1 C-terminal" evidence="4">
    <location>
        <begin position="224"/>
        <end position="270"/>
    </location>
</feature>
<dbReference type="InterPro" id="IPR007205">
    <property type="entry name" value="Protein_HGH1_N"/>
</dbReference>
<dbReference type="Pfam" id="PF04063">
    <property type="entry name" value="DUF383"/>
    <property type="match status" value="1"/>
</dbReference>
<dbReference type="InterPro" id="IPR007206">
    <property type="entry name" value="Protein_HGH1_C"/>
</dbReference>
<dbReference type="InterPro" id="IPR039717">
    <property type="entry name" value="Hgh1"/>
</dbReference>
<feature type="domain" description="Protein HGH1 N-terminal" evidence="3">
    <location>
        <begin position="65"/>
        <end position="204"/>
    </location>
</feature>
<evidence type="ECO:0000259" key="4">
    <source>
        <dbReference type="Pfam" id="PF04064"/>
    </source>
</evidence>
<gene>
    <name evidence="5" type="ORF">WJX75_003143</name>
</gene>
<dbReference type="PANTHER" id="PTHR13387">
    <property type="entry name" value="PROTEIN HGH1 HOMOLOG"/>
    <property type="match status" value="1"/>
</dbReference>
<dbReference type="Pfam" id="PF04064">
    <property type="entry name" value="DUF384"/>
    <property type="match status" value="1"/>
</dbReference>
<reference evidence="5 6" key="1">
    <citation type="journal article" date="2024" name="Nat. Commun.">
        <title>Phylogenomics reveals the evolutionary origins of lichenization in chlorophyte algae.</title>
        <authorList>
            <person name="Puginier C."/>
            <person name="Libourel C."/>
            <person name="Otte J."/>
            <person name="Skaloud P."/>
            <person name="Haon M."/>
            <person name="Grisel S."/>
            <person name="Petersen M."/>
            <person name="Berrin J.G."/>
            <person name="Delaux P.M."/>
            <person name="Dal Grande F."/>
            <person name="Keller J."/>
        </authorList>
    </citation>
    <scope>NUCLEOTIDE SEQUENCE [LARGE SCALE GENOMIC DNA]</scope>
    <source>
        <strain evidence="5 6">SAG 216-7</strain>
    </source>
</reference>
<evidence type="ECO:0000256" key="1">
    <source>
        <dbReference type="ARBA" id="ARBA00006712"/>
    </source>
</evidence>
<protein>
    <recommendedName>
        <fullName evidence="2">Protein HGH1 homolog</fullName>
    </recommendedName>
</protein>